<evidence type="ECO:0000256" key="1">
    <source>
        <dbReference type="ARBA" id="ARBA00022722"/>
    </source>
</evidence>
<dbReference type="GO" id="GO:0008408">
    <property type="term" value="F:3'-5' exonuclease activity"/>
    <property type="evidence" value="ECO:0007669"/>
    <property type="project" value="TreeGrafter"/>
</dbReference>
<dbReference type="GO" id="GO:0005634">
    <property type="term" value="C:nucleus"/>
    <property type="evidence" value="ECO:0007669"/>
    <property type="project" value="TreeGrafter"/>
</dbReference>
<evidence type="ECO:0008006" key="5">
    <source>
        <dbReference type="Google" id="ProtNLM"/>
    </source>
</evidence>
<sequence length="348" mass="39909">MEITGEAIKSLDWNYSYDDYTVYVEDHRILTITTDCMWTTSKWIKDVLKSHRTKPGTVLVGLCVDREHLNFTKGGFRDSPYQLLQLCIGSQCLLYHFPDPYDYETLKFLNDFFSDPRVVAMGVDMLSVAKKLKNDYGIMIKNPMDLRSLAIKGLRRDDLDLGRYDLDRLAKVVLGKHMDVVRPEKKVSCKKVKYATVDPYLCFLIGSELLDMIEAFVFCYGEEEEDEQEQEEEIGTRNCAVLFGLVYRFPRESFPCFSVKFAVIFRSPHSLSRCGTKLLTSALRGVAFVYGVCVVQWRGPVAWLIQRRLPHVAGVTSRPRRANFECTVYGCGCWSFVTIPKVSYTATC</sequence>
<evidence type="ECO:0000313" key="3">
    <source>
        <dbReference type="EMBL" id="KAK9280924.1"/>
    </source>
</evidence>
<dbReference type="InterPro" id="IPR051132">
    <property type="entry name" value="3-5_Exonuclease_domain"/>
</dbReference>
<evidence type="ECO:0000256" key="2">
    <source>
        <dbReference type="ARBA" id="ARBA00022801"/>
    </source>
</evidence>
<dbReference type="AlphaFoldDB" id="A0AAP0RRA6"/>
<dbReference type="InterPro" id="IPR012337">
    <property type="entry name" value="RNaseH-like_sf"/>
</dbReference>
<dbReference type="Gene3D" id="3.30.420.10">
    <property type="entry name" value="Ribonuclease H-like superfamily/Ribonuclease H"/>
    <property type="match status" value="1"/>
</dbReference>
<dbReference type="PANTHER" id="PTHR13620:SF80">
    <property type="entry name" value="3'-5' EXONUCLEASE DOMAIN-CONTAINING PROTEIN"/>
    <property type="match status" value="1"/>
</dbReference>
<keyword evidence="2" id="KW-0378">Hydrolase</keyword>
<proteinExistence type="predicted"/>
<name>A0AAP0RRA6_LIQFO</name>
<comment type="caution">
    <text evidence="3">The sequence shown here is derived from an EMBL/GenBank/DDBJ whole genome shotgun (WGS) entry which is preliminary data.</text>
</comment>
<dbReference type="PANTHER" id="PTHR13620">
    <property type="entry name" value="3-5 EXONUCLEASE"/>
    <property type="match status" value="1"/>
</dbReference>
<dbReference type="Proteomes" id="UP001415857">
    <property type="component" value="Unassembled WGS sequence"/>
</dbReference>
<reference evidence="3 4" key="1">
    <citation type="journal article" date="2024" name="Plant J.">
        <title>Genome sequences and population genomics reveal climatic adaptation and genomic divergence between two closely related sweetgum species.</title>
        <authorList>
            <person name="Xu W.Q."/>
            <person name="Ren C.Q."/>
            <person name="Zhang X.Y."/>
            <person name="Comes H.P."/>
            <person name="Liu X.H."/>
            <person name="Li Y.G."/>
            <person name="Kettle C.J."/>
            <person name="Jalonen R."/>
            <person name="Gaisberger H."/>
            <person name="Ma Y.Z."/>
            <person name="Qiu Y.X."/>
        </authorList>
    </citation>
    <scope>NUCLEOTIDE SEQUENCE [LARGE SCALE GENOMIC DNA]</scope>
    <source>
        <strain evidence="3">Hangzhou</strain>
    </source>
</reference>
<keyword evidence="1" id="KW-0540">Nuclease</keyword>
<gene>
    <name evidence="3" type="ORF">L1049_003815</name>
</gene>
<keyword evidence="4" id="KW-1185">Reference proteome</keyword>
<dbReference type="EMBL" id="JBBPBK010000007">
    <property type="protein sequence ID" value="KAK9280924.1"/>
    <property type="molecule type" value="Genomic_DNA"/>
</dbReference>
<dbReference type="GO" id="GO:0005737">
    <property type="term" value="C:cytoplasm"/>
    <property type="evidence" value="ECO:0007669"/>
    <property type="project" value="TreeGrafter"/>
</dbReference>
<evidence type="ECO:0000313" key="4">
    <source>
        <dbReference type="Proteomes" id="UP001415857"/>
    </source>
</evidence>
<accession>A0AAP0RRA6</accession>
<dbReference type="GO" id="GO:0003676">
    <property type="term" value="F:nucleic acid binding"/>
    <property type="evidence" value="ECO:0007669"/>
    <property type="project" value="InterPro"/>
</dbReference>
<dbReference type="SUPFAM" id="SSF53098">
    <property type="entry name" value="Ribonuclease H-like"/>
    <property type="match status" value="1"/>
</dbReference>
<dbReference type="InterPro" id="IPR036397">
    <property type="entry name" value="RNaseH_sf"/>
</dbReference>
<organism evidence="3 4">
    <name type="scientific">Liquidambar formosana</name>
    <name type="common">Formosan gum</name>
    <dbReference type="NCBI Taxonomy" id="63359"/>
    <lineage>
        <taxon>Eukaryota</taxon>
        <taxon>Viridiplantae</taxon>
        <taxon>Streptophyta</taxon>
        <taxon>Embryophyta</taxon>
        <taxon>Tracheophyta</taxon>
        <taxon>Spermatophyta</taxon>
        <taxon>Magnoliopsida</taxon>
        <taxon>eudicotyledons</taxon>
        <taxon>Gunneridae</taxon>
        <taxon>Pentapetalae</taxon>
        <taxon>Saxifragales</taxon>
        <taxon>Altingiaceae</taxon>
        <taxon>Liquidambar</taxon>
    </lineage>
</organism>
<protein>
    <recommendedName>
        <fullName evidence="5">3'-5' exonuclease domain-containing protein</fullName>
    </recommendedName>
</protein>